<dbReference type="EMBL" id="CAXITT010000021">
    <property type="protein sequence ID" value="CAL1527710.1"/>
    <property type="molecule type" value="Genomic_DNA"/>
</dbReference>
<accession>A0AAV2H3F8</accession>
<comment type="caution">
    <text evidence="2">The sequence shown here is derived from an EMBL/GenBank/DDBJ whole genome shotgun (WGS) entry which is preliminary data.</text>
</comment>
<dbReference type="PANTHER" id="PTHR31389:SF4">
    <property type="entry name" value="LD39211P"/>
    <property type="match status" value="1"/>
</dbReference>
<keyword evidence="1" id="KW-0812">Transmembrane</keyword>
<reference evidence="2 3" key="1">
    <citation type="submission" date="2024-04" db="EMBL/GenBank/DDBJ databases">
        <authorList>
            <consortium name="Genoscope - CEA"/>
            <person name="William W."/>
        </authorList>
    </citation>
    <scope>NUCLEOTIDE SEQUENCE [LARGE SCALE GENOMIC DNA]</scope>
</reference>
<organism evidence="2 3">
    <name type="scientific">Lymnaea stagnalis</name>
    <name type="common">Great pond snail</name>
    <name type="synonym">Helix stagnalis</name>
    <dbReference type="NCBI Taxonomy" id="6523"/>
    <lineage>
        <taxon>Eukaryota</taxon>
        <taxon>Metazoa</taxon>
        <taxon>Spiralia</taxon>
        <taxon>Lophotrochozoa</taxon>
        <taxon>Mollusca</taxon>
        <taxon>Gastropoda</taxon>
        <taxon>Heterobranchia</taxon>
        <taxon>Euthyneura</taxon>
        <taxon>Panpulmonata</taxon>
        <taxon>Hygrophila</taxon>
        <taxon>Lymnaeoidea</taxon>
        <taxon>Lymnaeidae</taxon>
        <taxon>Lymnaea</taxon>
    </lineage>
</organism>
<evidence type="ECO:0000313" key="2">
    <source>
        <dbReference type="EMBL" id="CAL1527710.1"/>
    </source>
</evidence>
<gene>
    <name evidence="2" type="ORF">GSLYS_00001880001</name>
</gene>
<sequence length="397" mass="45731">MRPKQLFWIVKILAISFLMFMALVFVYTKLYKVRMDVQERSMRSRQEDTDLPRQEELLSKLYYEKFADLAENHLLSKYPVHTACKDEKRPAVPCYDTECGTSLTHDLKLSIGSLLSVTRKSRTAFSNPHKDITAQLESSHLAIITGASANHFAESQGLIQSLHKNVFPKFNNISLYYYDFGLDKGQLEQLMRHCRCKVLKFPVHLLPTNATRNIKCFAWKVLIIEAHLTKTDMLIYADTSVRFNSTKNEDLFTDLANKGLLLSLSDRYVRPVAHNTAPSMFKYFNIQPCSVANFQELEAGFVALLNQPFTRQVLVQTWAACAMDPNCMCPEGSHDLQHCDGGLRKYAKCHRFDQSALTLITLQLFQDYYSSFFFDHSYYSVLRGDRPKYFEALNKAV</sequence>
<keyword evidence="1" id="KW-0472">Membrane</keyword>
<evidence type="ECO:0000313" key="3">
    <source>
        <dbReference type="Proteomes" id="UP001497497"/>
    </source>
</evidence>
<keyword evidence="3" id="KW-1185">Reference proteome</keyword>
<name>A0AAV2H3F8_LYMST</name>
<keyword evidence="1" id="KW-1133">Transmembrane helix</keyword>
<dbReference type="AlphaFoldDB" id="A0AAV2H3F8"/>
<dbReference type="PANTHER" id="PTHR31389">
    <property type="entry name" value="LD39211P"/>
    <property type="match status" value="1"/>
</dbReference>
<proteinExistence type="predicted"/>
<dbReference type="Proteomes" id="UP001497497">
    <property type="component" value="Unassembled WGS sequence"/>
</dbReference>
<feature type="transmembrane region" description="Helical" evidence="1">
    <location>
        <begin position="6"/>
        <end position="27"/>
    </location>
</feature>
<evidence type="ECO:0000256" key="1">
    <source>
        <dbReference type="SAM" id="Phobius"/>
    </source>
</evidence>
<protein>
    <submittedName>
        <fullName evidence="2">Uncharacterized protein</fullName>
    </submittedName>
</protein>